<accession>A0A084VSW0</accession>
<sequence length="49" mass="5120">MSSSLRVVVDGSRHSRAPGTGFCQQQQQGEPSGPAGRPGGRRRLAGQTL</sequence>
<proteinExistence type="predicted"/>
<evidence type="ECO:0000256" key="1">
    <source>
        <dbReference type="SAM" id="MobiDB-lite"/>
    </source>
</evidence>
<dbReference type="Proteomes" id="UP000030765">
    <property type="component" value="Unassembled WGS sequence"/>
</dbReference>
<feature type="compositionally biased region" description="Basic residues" evidence="1">
    <location>
        <begin position="39"/>
        <end position="49"/>
    </location>
</feature>
<dbReference type="VEuPathDB" id="VectorBase:ASIC008676"/>
<dbReference type="AlphaFoldDB" id="A0A084VSW0"/>
<evidence type="ECO:0000313" key="3">
    <source>
        <dbReference type="EnsemblMetazoa" id="ASIC008676-PA"/>
    </source>
</evidence>
<evidence type="ECO:0000313" key="2">
    <source>
        <dbReference type="EMBL" id="KFB41054.1"/>
    </source>
</evidence>
<reference evidence="2 4" key="1">
    <citation type="journal article" date="2014" name="BMC Genomics">
        <title>Genome sequence of Anopheles sinensis provides insight into genetics basis of mosquito competence for malaria parasites.</title>
        <authorList>
            <person name="Zhou D."/>
            <person name="Zhang D."/>
            <person name="Ding G."/>
            <person name="Shi L."/>
            <person name="Hou Q."/>
            <person name="Ye Y."/>
            <person name="Xu Y."/>
            <person name="Zhou H."/>
            <person name="Xiong C."/>
            <person name="Li S."/>
            <person name="Yu J."/>
            <person name="Hong S."/>
            <person name="Yu X."/>
            <person name="Zou P."/>
            <person name="Chen C."/>
            <person name="Chang X."/>
            <person name="Wang W."/>
            <person name="Lv Y."/>
            <person name="Sun Y."/>
            <person name="Ma L."/>
            <person name="Shen B."/>
            <person name="Zhu C."/>
        </authorList>
    </citation>
    <scope>NUCLEOTIDE SEQUENCE [LARGE SCALE GENOMIC DNA]</scope>
</reference>
<dbReference type="EMBL" id="KE525057">
    <property type="protein sequence ID" value="KFB41054.1"/>
    <property type="molecule type" value="Genomic_DNA"/>
</dbReference>
<dbReference type="EMBL" id="ATLV01016144">
    <property type="status" value="NOT_ANNOTATED_CDS"/>
    <property type="molecule type" value="Genomic_DNA"/>
</dbReference>
<keyword evidence="4" id="KW-1185">Reference proteome</keyword>
<feature type="region of interest" description="Disordered" evidence="1">
    <location>
        <begin position="1"/>
        <end position="49"/>
    </location>
</feature>
<evidence type="ECO:0000313" key="4">
    <source>
        <dbReference type="Proteomes" id="UP000030765"/>
    </source>
</evidence>
<dbReference type="EnsemblMetazoa" id="ASIC008676-RA">
    <property type="protein sequence ID" value="ASIC008676-PA"/>
    <property type="gene ID" value="ASIC008676"/>
</dbReference>
<organism evidence="2">
    <name type="scientific">Anopheles sinensis</name>
    <name type="common">Mosquito</name>
    <dbReference type="NCBI Taxonomy" id="74873"/>
    <lineage>
        <taxon>Eukaryota</taxon>
        <taxon>Metazoa</taxon>
        <taxon>Ecdysozoa</taxon>
        <taxon>Arthropoda</taxon>
        <taxon>Hexapoda</taxon>
        <taxon>Insecta</taxon>
        <taxon>Pterygota</taxon>
        <taxon>Neoptera</taxon>
        <taxon>Endopterygota</taxon>
        <taxon>Diptera</taxon>
        <taxon>Nematocera</taxon>
        <taxon>Culicoidea</taxon>
        <taxon>Culicidae</taxon>
        <taxon>Anophelinae</taxon>
        <taxon>Anopheles</taxon>
    </lineage>
</organism>
<reference evidence="3" key="2">
    <citation type="submission" date="2020-05" db="UniProtKB">
        <authorList>
            <consortium name="EnsemblMetazoa"/>
        </authorList>
    </citation>
    <scope>IDENTIFICATION</scope>
</reference>
<name>A0A084VSW0_ANOSI</name>
<gene>
    <name evidence="2" type="ORF">ZHAS_00008676</name>
</gene>
<protein>
    <submittedName>
        <fullName evidence="2 3">Peptidase A8</fullName>
    </submittedName>
</protein>